<protein>
    <submittedName>
        <fullName evidence="2">Uncharacterized protein</fullName>
    </submittedName>
</protein>
<gene>
    <name evidence="2" type="ORF">ZOSMA_29G00110</name>
</gene>
<dbReference type="AlphaFoldDB" id="A0A0K9PB91"/>
<dbReference type="PANTHER" id="PTHR34467">
    <property type="entry name" value="TRANSMEMBRANE PROTEIN"/>
    <property type="match status" value="1"/>
</dbReference>
<organism evidence="2 3">
    <name type="scientific">Zostera marina</name>
    <name type="common">Eelgrass</name>
    <dbReference type="NCBI Taxonomy" id="29655"/>
    <lineage>
        <taxon>Eukaryota</taxon>
        <taxon>Viridiplantae</taxon>
        <taxon>Streptophyta</taxon>
        <taxon>Embryophyta</taxon>
        <taxon>Tracheophyta</taxon>
        <taxon>Spermatophyta</taxon>
        <taxon>Magnoliopsida</taxon>
        <taxon>Liliopsida</taxon>
        <taxon>Zosteraceae</taxon>
        <taxon>Zostera</taxon>
    </lineage>
</organism>
<feature type="compositionally biased region" description="Basic residues" evidence="1">
    <location>
        <begin position="59"/>
        <end position="69"/>
    </location>
</feature>
<keyword evidence="3" id="KW-1185">Reference proteome</keyword>
<evidence type="ECO:0000256" key="1">
    <source>
        <dbReference type="SAM" id="MobiDB-lite"/>
    </source>
</evidence>
<comment type="caution">
    <text evidence="2">The sequence shown here is derived from an EMBL/GenBank/DDBJ whole genome shotgun (WGS) entry which is preliminary data.</text>
</comment>
<evidence type="ECO:0000313" key="2">
    <source>
        <dbReference type="EMBL" id="KMZ66363.1"/>
    </source>
</evidence>
<sequence>MLSFLFQASSADHQVSVTNEVEYMIILPKVVNMRKLLREINTLDYDYGGPNSRHDPRNGRHRINGVRKP</sequence>
<dbReference type="OrthoDB" id="1681778at2759"/>
<evidence type="ECO:0000313" key="3">
    <source>
        <dbReference type="Proteomes" id="UP000036987"/>
    </source>
</evidence>
<dbReference type="Proteomes" id="UP000036987">
    <property type="component" value="Unassembled WGS sequence"/>
</dbReference>
<dbReference type="PANTHER" id="PTHR34467:SF1">
    <property type="entry name" value="OS05G0542300 PROTEIN"/>
    <property type="match status" value="1"/>
</dbReference>
<proteinExistence type="predicted"/>
<feature type="region of interest" description="Disordered" evidence="1">
    <location>
        <begin position="47"/>
        <end position="69"/>
    </location>
</feature>
<dbReference type="EMBL" id="LFYR01000980">
    <property type="protein sequence ID" value="KMZ66363.1"/>
    <property type="molecule type" value="Genomic_DNA"/>
</dbReference>
<accession>A0A0K9PB91</accession>
<name>A0A0K9PB91_ZOSMR</name>
<reference evidence="3" key="1">
    <citation type="journal article" date="2016" name="Nature">
        <title>The genome of the seagrass Zostera marina reveals angiosperm adaptation to the sea.</title>
        <authorList>
            <person name="Olsen J.L."/>
            <person name="Rouze P."/>
            <person name="Verhelst B."/>
            <person name="Lin Y.-C."/>
            <person name="Bayer T."/>
            <person name="Collen J."/>
            <person name="Dattolo E."/>
            <person name="De Paoli E."/>
            <person name="Dittami S."/>
            <person name="Maumus F."/>
            <person name="Michel G."/>
            <person name="Kersting A."/>
            <person name="Lauritano C."/>
            <person name="Lohaus R."/>
            <person name="Toepel M."/>
            <person name="Tonon T."/>
            <person name="Vanneste K."/>
            <person name="Amirebrahimi M."/>
            <person name="Brakel J."/>
            <person name="Bostroem C."/>
            <person name="Chovatia M."/>
            <person name="Grimwood J."/>
            <person name="Jenkins J.W."/>
            <person name="Jueterbock A."/>
            <person name="Mraz A."/>
            <person name="Stam W.T."/>
            <person name="Tice H."/>
            <person name="Bornberg-Bauer E."/>
            <person name="Green P.J."/>
            <person name="Pearson G.A."/>
            <person name="Procaccini G."/>
            <person name="Duarte C.M."/>
            <person name="Schmutz J."/>
            <person name="Reusch T.B.H."/>
            <person name="Van de Peer Y."/>
        </authorList>
    </citation>
    <scope>NUCLEOTIDE SEQUENCE [LARGE SCALE GENOMIC DNA]</scope>
    <source>
        <strain evidence="3">cv. Finnish</strain>
    </source>
</reference>